<keyword evidence="3" id="KW-1185">Reference proteome</keyword>
<accession>A0AAD8EU10</accession>
<dbReference type="Proteomes" id="UP001233999">
    <property type="component" value="Unassembled WGS sequence"/>
</dbReference>
<dbReference type="AlphaFoldDB" id="A0AAD8EU10"/>
<feature type="region of interest" description="Disordered" evidence="1">
    <location>
        <begin position="29"/>
        <end position="107"/>
    </location>
</feature>
<organism evidence="2 3">
    <name type="scientific">Diploptera punctata</name>
    <name type="common">Pacific beetle cockroach</name>
    <dbReference type="NCBI Taxonomy" id="6984"/>
    <lineage>
        <taxon>Eukaryota</taxon>
        <taxon>Metazoa</taxon>
        <taxon>Ecdysozoa</taxon>
        <taxon>Arthropoda</taxon>
        <taxon>Hexapoda</taxon>
        <taxon>Insecta</taxon>
        <taxon>Pterygota</taxon>
        <taxon>Neoptera</taxon>
        <taxon>Polyneoptera</taxon>
        <taxon>Dictyoptera</taxon>
        <taxon>Blattodea</taxon>
        <taxon>Blaberoidea</taxon>
        <taxon>Blaberidae</taxon>
        <taxon>Diplopterinae</taxon>
        <taxon>Diploptera</taxon>
    </lineage>
</organism>
<protein>
    <submittedName>
        <fullName evidence="2">Uncharacterized protein</fullName>
    </submittedName>
</protein>
<name>A0AAD8EU10_DIPPU</name>
<feature type="compositionally biased region" description="Polar residues" evidence="1">
    <location>
        <begin position="29"/>
        <end position="42"/>
    </location>
</feature>
<proteinExistence type="predicted"/>
<evidence type="ECO:0000256" key="1">
    <source>
        <dbReference type="SAM" id="MobiDB-lite"/>
    </source>
</evidence>
<feature type="compositionally biased region" description="Basic and acidic residues" evidence="1">
    <location>
        <begin position="77"/>
        <end position="86"/>
    </location>
</feature>
<sequence length="129" mass="14547">MYVIFPAEEVVELTLGGIISNHHLHQRNTSINESGESHQNLQARRGTISKKSKDWKQQSRKKSISAKSSTRSKERRNKSDAKHQKNEEEEEDNMATGGEATLRDIGHPSLNEALKAHNSVTFKLVRTGE</sequence>
<dbReference type="EMBL" id="JASPKZ010000006">
    <property type="protein sequence ID" value="KAJ9601662.1"/>
    <property type="molecule type" value="Genomic_DNA"/>
</dbReference>
<evidence type="ECO:0000313" key="3">
    <source>
        <dbReference type="Proteomes" id="UP001233999"/>
    </source>
</evidence>
<reference evidence="2" key="2">
    <citation type="submission" date="2023-05" db="EMBL/GenBank/DDBJ databases">
        <authorList>
            <person name="Fouks B."/>
        </authorList>
    </citation>
    <scope>NUCLEOTIDE SEQUENCE</scope>
    <source>
        <strain evidence="2">Stay&amp;Tobe</strain>
        <tissue evidence="2">Testes</tissue>
    </source>
</reference>
<evidence type="ECO:0000313" key="2">
    <source>
        <dbReference type="EMBL" id="KAJ9601662.1"/>
    </source>
</evidence>
<comment type="caution">
    <text evidence="2">The sequence shown here is derived from an EMBL/GenBank/DDBJ whole genome shotgun (WGS) entry which is preliminary data.</text>
</comment>
<reference evidence="2" key="1">
    <citation type="journal article" date="2023" name="IScience">
        <title>Live-bearing cockroach genome reveals convergent evolutionary mechanisms linked to viviparity in insects and beyond.</title>
        <authorList>
            <person name="Fouks B."/>
            <person name="Harrison M.C."/>
            <person name="Mikhailova A.A."/>
            <person name="Marchal E."/>
            <person name="English S."/>
            <person name="Carruthers M."/>
            <person name="Jennings E.C."/>
            <person name="Chiamaka E.L."/>
            <person name="Frigard R.A."/>
            <person name="Pippel M."/>
            <person name="Attardo G.M."/>
            <person name="Benoit J.B."/>
            <person name="Bornberg-Bauer E."/>
            <person name="Tobe S.S."/>
        </authorList>
    </citation>
    <scope>NUCLEOTIDE SEQUENCE</scope>
    <source>
        <strain evidence="2">Stay&amp;Tobe</strain>
    </source>
</reference>
<gene>
    <name evidence="2" type="ORF">L9F63_000195</name>
</gene>